<dbReference type="InterPro" id="IPR038727">
    <property type="entry name" value="NadR/Ttd14_AAA_dom"/>
</dbReference>
<protein>
    <recommendedName>
        <fullName evidence="1">NadR/Ttd14 AAA domain-containing protein</fullName>
    </recommendedName>
</protein>
<proteinExistence type="predicted"/>
<dbReference type="InterPro" id="IPR027417">
    <property type="entry name" value="P-loop_NTPase"/>
</dbReference>
<evidence type="ECO:0000259" key="1">
    <source>
        <dbReference type="Pfam" id="PF13521"/>
    </source>
</evidence>
<dbReference type="Pfam" id="PF13521">
    <property type="entry name" value="AAA_28"/>
    <property type="match status" value="1"/>
</dbReference>
<accession>B0T1V1</accession>
<dbReference type="STRING" id="366602.Caul_4592"/>
<dbReference type="EMBL" id="CP000927">
    <property type="protein sequence ID" value="ABZ73712.1"/>
    <property type="molecule type" value="Genomic_DNA"/>
</dbReference>
<sequence length="184" mass="20019">MKPSPTRRIVVTGGPGAGKTSLIEALERRGLPCAFETGRAIIRGQVDVGGTALPWADREAYARLMLTMDSRIHAGAEVLSGPVFFDRGVPDIVGYLRLCGLPIPEDLAAAALALRYDPLVFIAPPWPEIFTNDAERKQDFAEAVRTHAVMAQVYAELGYTLAELPRASVEDRVDFVLERLATLS</sequence>
<dbReference type="HOGENOM" id="CLU_114480_0_0_5"/>
<dbReference type="KEGG" id="cak:Caul_4592"/>
<gene>
    <name evidence="2" type="ordered locus">Caul_4592</name>
</gene>
<dbReference type="eggNOG" id="COG3911">
    <property type="taxonomic scope" value="Bacteria"/>
</dbReference>
<dbReference type="Gene3D" id="3.40.50.300">
    <property type="entry name" value="P-loop containing nucleotide triphosphate hydrolases"/>
    <property type="match status" value="1"/>
</dbReference>
<evidence type="ECO:0000313" key="2">
    <source>
        <dbReference type="EMBL" id="ABZ73712.1"/>
    </source>
</evidence>
<name>B0T1V1_CAUSK</name>
<organism evidence="2">
    <name type="scientific">Caulobacter sp. (strain K31)</name>
    <dbReference type="NCBI Taxonomy" id="366602"/>
    <lineage>
        <taxon>Bacteria</taxon>
        <taxon>Pseudomonadati</taxon>
        <taxon>Pseudomonadota</taxon>
        <taxon>Alphaproteobacteria</taxon>
        <taxon>Caulobacterales</taxon>
        <taxon>Caulobacteraceae</taxon>
        <taxon>Caulobacter</taxon>
    </lineage>
</organism>
<dbReference type="OrthoDB" id="5638848at2"/>
<feature type="domain" description="NadR/Ttd14 AAA" evidence="1">
    <location>
        <begin position="8"/>
        <end position="172"/>
    </location>
</feature>
<reference evidence="2" key="1">
    <citation type="submission" date="2008-01" db="EMBL/GenBank/DDBJ databases">
        <title>Complete sequence of chromosome of Caulobacter sp. K31.</title>
        <authorList>
            <consortium name="US DOE Joint Genome Institute"/>
            <person name="Copeland A."/>
            <person name="Lucas S."/>
            <person name="Lapidus A."/>
            <person name="Barry K."/>
            <person name="Glavina del Rio T."/>
            <person name="Dalin E."/>
            <person name="Tice H."/>
            <person name="Pitluck S."/>
            <person name="Bruce D."/>
            <person name="Goodwin L."/>
            <person name="Thompson L.S."/>
            <person name="Brettin T."/>
            <person name="Detter J.C."/>
            <person name="Han C."/>
            <person name="Schmutz J."/>
            <person name="Larimer F."/>
            <person name="Land M."/>
            <person name="Hauser L."/>
            <person name="Kyrpides N."/>
            <person name="Kim E."/>
            <person name="Stephens C."/>
            <person name="Richardson P."/>
        </authorList>
    </citation>
    <scope>NUCLEOTIDE SEQUENCE [LARGE SCALE GENOMIC DNA]</scope>
    <source>
        <strain evidence="2">K31</strain>
    </source>
</reference>
<dbReference type="SUPFAM" id="SSF52540">
    <property type="entry name" value="P-loop containing nucleoside triphosphate hydrolases"/>
    <property type="match status" value="1"/>
</dbReference>
<dbReference type="AlphaFoldDB" id="B0T1V1"/>